<evidence type="ECO:0000256" key="2">
    <source>
        <dbReference type="ARBA" id="ARBA00022679"/>
    </source>
</evidence>
<reference evidence="8 9" key="1">
    <citation type="submission" date="2021-07" db="EMBL/GenBank/DDBJ databases">
        <title>Novel Helicobacter sp. Isolated from a cat.</title>
        <authorList>
            <person name="Rimbara E."/>
            <person name="Suzuki M."/>
        </authorList>
    </citation>
    <scope>NUCLEOTIDE SEQUENCE [LARGE SCALE GENOMIC DNA]</scope>
    <source>
        <strain evidence="9">NHP19-012</strain>
    </source>
</reference>
<evidence type="ECO:0000313" key="8">
    <source>
        <dbReference type="EMBL" id="BCZ19823.1"/>
    </source>
</evidence>
<dbReference type="PANTHER" id="PTHR10695:SF46">
    <property type="entry name" value="BIFUNCTIONAL COENZYME A SYNTHASE-RELATED"/>
    <property type="match status" value="1"/>
</dbReference>
<proteinExistence type="inferred from homology"/>
<evidence type="ECO:0000313" key="9">
    <source>
        <dbReference type="Proteomes" id="UP000826146"/>
    </source>
</evidence>
<evidence type="ECO:0000256" key="5">
    <source>
        <dbReference type="ARBA" id="ARBA00022993"/>
    </source>
</evidence>
<dbReference type="EC" id="2.7.1.24" evidence="6 7"/>
<comment type="pathway">
    <text evidence="6">Cofactor biosynthesis; coenzyme A biosynthesis; CoA from (R)-pantothenate: step 5/5.</text>
</comment>
<keyword evidence="6 8" id="KW-0418">Kinase</keyword>
<keyword evidence="2 6" id="KW-0808">Transferase</keyword>
<dbReference type="SUPFAM" id="SSF52540">
    <property type="entry name" value="P-loop containing nucleoside triphosphate hydrolases"/>
    <property type="match status" value="1"/>
</dbReference>
<keyword evidence="3 6" id="KW-0547">Nucleotide-binding</keyword>
<dbReference type="Pfam" id="PF01121">
    <property type="entry name" value="CoaE"/>
    <property type="match status" value="1"/>
</dbReference>
<dbReference type="EMBL" id="AP024819">
    <property type="protein sequence ID" value="BCZ19823.1"/>
    <property type="molecule type" value="Genomic_DNA"/>
</dbReference>
<accession>A0ABN6I8S9</accession>
<comment type="function">
    <text evidence="6">Catalyzes the phosphorylation of the 3'-hydroxyl group of dephosphocoenzyme A to form coenzyme A.</text>
</comment>
<dbReference type="HAMAP" id="MF_00376">
    <property type="entry name" value="Dephospho_CoA_kinase"/>
    <property type="match status" value="1"/>
</dbReference>
<keyword evidence="9" id="KW-1185">Reference proteome</keyword>
<dbReference type="Gene3D" id="3.40.50.300">
    <property type="entry name" value="P-loop containing nucleotide triphosphate hydrolases"/>
    <property type="match status" value="1"/>
</dbReference>
<dbReference type="CDD" id="cd02022">
    <property type="entry name" value="DPCK"/>
    <property type="match status" value="1"/>
</dbReference>
<evidence type="ECO:0000256" key="3">
    <source>
        <dbReference type="ARBA" id="ARBA00022741"/>
    </source>
</evidence>
<evidence type="ECO:0000256" key="6">
    <source>
        <dbReference type="HAMAP-Rule" id="MF_00376"/>
    </source>
</evidence>
<dbReference type="RefSeq" id="WP_221271702.1">
    <property type="nucleotide sequence ID" value="NZ_AP024819.1"/>
</dbReference>
<dbReference type="Proteomes" id="UP000826146">
    <property type="component" value="Chromosome"/>
</dbReference>
<organism evidence="8 9">
    <name type="scientific">Helicobacter gastrofelis</name>
    <dbReference type="NCBI Taxonomy" id="2849642"/>
    <lineage>
        <taxon>Bacteria</taxon>
        <taxon>Pseudomonadati</taxon>
        <taxon>Campylobacterota</taxon>
        <taxon>Epsilonproteobacteria</taxon>
        <taxon>Campylobacterales</taxon>
        <taxon>Helicobacteraceae</taxon>
        <taxon>Helicobacter</taxon>
    </lineage>
</organism>
<comment type="subcellular location">
    <subcellularLocation>
        <location evidence="6">Cytoplasm</location>
    </subcellularLocation>
</comment>
<gene>
    <name evidence="6 8" type="primary">coaE</name>
    <name evidence="8" type="ORF">NHP190012_14650</name>
</gene>
<dbReference type="InterPro" id="IPR027417">
    <property type="entry name" value="P-loop_NTPase"/>
</dbReference>
<evidence type="ECO:0000256" key="4">
    <source>
        <dbReference type="ARBA" id="ARBA00022840"/>
    </source>
</evidence>
<keyword evidence="6" id="KW-0963">Cytoplasm</keyword>
<dbReference type="GO" id="GO:0016301">
    <property type="term" value="F:kinase activity"/>
    <property type="evidence" value="ECO:0007669"/>
    <property type="project" value="UniProtKB-KW"/>
</dbReference>
<keyword evidence="4 6" id="KW-0067">ATP-binding</keyword>
<name>A0ABN6I8S9_9HELI</name>
<feature type="binding site" evidence="6">
    <location>
        <begin position="14"/>
        <end position="19"/>
    </location>
    <ligand>
        <name>ATP</name>
        <dbReference type="ChEBI" id="CHEBI:30616"/>
    </ligand>
</feature>
<keyword evidence="5 6" id="KW-0173">Coenzyme A biosynthesis</keyword>
<dbReference type="PANTHER" id="PTHR10695">
    <property type="entry name" value="DEPHOSPHO-COA KINASE-RELATED"/>
    <property type="match status" value="1"/>
</dbReference>
<protein>
    <recommendedName>
        <fullName evidence="6 7">Dephospho-CoA kinase</fullName>
        <ecNumber evidence="6 7">2.7.1.24</ecNumber>
    </recommendedName>
    <alternativeName>
        <fullName evidence="6">Dephosphocoenzyme A kinase</fullName>
    </alternativeName>
</protein>
<sequence>MSLKHAFVLTGGIGTGKSTVASLLALHGHTIIDADKSAHALLEKHAKELIEIFGEGISEGGRVSRPKLGTLVFSDPAKRAALEAFLHPKIRLDLLQQAHSLEQSQKPYFLDIPLYFEIEGQKSYAISQIVLVYAPREVQMQRVAKRDKLSQEQILKRLNAQMDIEAKRALSSYILDNSKDLKHLQIQVEAFLKNL</sequence>
<dbReference type="NCBIfam" id="TIGR00152">
    <property type="entry name" value="dephospho-CoA kinase"/>
    <property type="match status" value="1"/>
</dbReference>
<comment type="similarity">
    <text evidence="1 6">Belongs to the CoaE family.</text>
</comment>
<comment type="catalytic activity">
    <reaction evidence="6">
        <text>3'-dephospho-CoA + ATP = ADP + CoA + H(+)</text>
        <dbReference type="Rhea" id="RHEA:18245"/>
        <dbReference type="ChEBI" id="CHEBI:15378"/>
        <dbReference type="ChEBI" id="CHEBI:30616"/>
        <dbReference type="ChEBI" id="CHEBI:57287"/>
        <dbReference type="ChEBI" id="CHEBI:57328"/>
        <dbReference type="ChEBI" id="CHEBI:456216"/>
        <dbReference type="EC" id="2.7.1.24"/>
    </reaction>
</comment>
<evidence type="ECO:0000256" key="1">
    <source>
        <dbReference type="ARBA" id="ARBA00009018"/>
    </source>
</evidence>
<evidence type="ECO:0000256" key="7">
    <source>
        <dbReference type="NCBIfam" id="TIGR00152"/>
    </source>
</evidence>
<dbReference type="InterPro" id="IPR001977">
    <property type="entry name" value="Depp_CoAkinase"/>
</dbReference>